<protein>
    <submittedName>
        <fullName evidence="1">Uncharacterized protein</fullName>
    </submittedName>
</protein>
<sequence length="119" mass="13657">MLKPKKAKSPELAKEFIKFQYRDDSIKLNAEKTTGIVAVNNASGLVKDFVPESVYNSIKVFEEGVKPLIFQWKVTPKTEININKELFAAISSIMNKDMTVEQWIERMEGYSVKLRELSQ</sequence>
<reference evidence="1 2" key="1">
    <citation type="submission" date="2022-05" db="EMBL/GenBank/DDBJ databases">
        <title>Genome Sequencing of Bee-Associated Microbes.</title>
        <authorList>
            <person name="Dunlap C."/>
        </authorList>
    </citation>
    <scope>NUCLEOTIDE SEQUENCE [LARGE SCALE GENOMIC DNA]</scope>
    <source>
        <strain evidence="1 2">NRRL NRS-1438</strain>
    </source>
</reference>
<accession>A0ABT4E2A2</accession>
<dbReference type="SUPFAM" id="SSF53850">
    <property type="entry name" value="Periplasmic binding protein-like II"/>
    <property type="match status" value="1"/>
</dbReference>
<organism evidence="1 2">
    <name type="scientific">Paenibacillus apiarius</name>
    <dbReference type="NCBI Taxonomy" id="46240"/>
    <lineage>
        <taxon>Bacteria</taxon>
        <taxon>Bacillati</taxon>
        <taxon>Bacillota</taxon>
        <taxon>Bacilli</taxon>
        <taxon>Bacillales</taxon>
        <taxon>Paenibacillaceae</taxon>
        <taxon>Paenibacillus</taxon>
    </lineage>
</organism>
<dbReference type="Proteomes" id="UP001207626">
    <property type="component" value="Unassembled WGS sequence"/>
</dbReference>
<comment type="caution">
    <text evidence="1">The sequence shown here is derived from an EMBL/GenBank/DDBJ whole genome shotgun (WGS) entry which is preliminary data.</text>
</comment>
<dbReference type="RefSeq" id="WP_087436056.1">
    <property type="nucleotide sequence ID" value="NZ_JAMDLV010000047.1"/>
</dbReference>
<dbReference type="Gene3D" id="3.40.190.10">
    <property type="entry name" value="Periplasmic binding protein-like II"/>
    <property type="match status" value="1"/>
</dbReference>
<dbReference type="EMBL" id="JAMDLW010000038">
    <property type="protein sequence ID" value="MCY9522478.1"/>
    <property type="molecule type" value="Genomic_DNA"/>
</dbReference>
<gene>
    <name evidence="1" type="ORF">M5X09_22950</name>
</gene>
<keyword evidence="2" id="KW-1185">Reference proteome</keyword>
<proteinExistence type="predicted"/>
<evidence type="ECO:0000313" key="2">
    <source>
        <dbReference type="Proteomes" id="UP001207626"/>
    </source>
</evidence>
<name>A0ABT4E2A2_9BACL</name>
<evidence type="ECO:0000313" key="1">
    <source>
        <dbReference type="EMBL" id="MCY9522478.1"/>
    </source>
</evidence>